<dbReference type="PANTHER" id="PTHR33603:SF1">
    <property type="entry name" value="RIBOSOMAL RNA LARGE SUBUNIT METHYLTRANSFERASE H"/>
    <property type="match status" value="1"/>
</dbReference>
<dbReference type="GO" id="GO:0005737">
    <property type="term" value="C:cytoplasm"/>
    <property type="evidence" value="ECO:0007669"/>
    <property type="project" value="UniProtKB-SubCell"/>
</dbReference>
<evidence type="ECO:0000256" key="2">
    <source>
        <dbReference type="ARBA" id="ARBA00022679"/>
    </source>
</evidence>
<keyword evidence="5" id="KW-0963">Cytoplasm</keyword>
<dbReference type="NCBIfam" id="NF000990">
    <property type="entry name" value="PRK00103.2-4"/>
    <property type="match status" value="1"/>
</dbReference>
<dbReference type="SUPFAM" id="SSF75217">
    <property type="entry name" value="alpha/beta knot"/>
    <property type="match status" value="1"/>
</dbReference>
<comment type="function">
    <text evidence="5">Specifically methylates the pseudouridine at position 1915 (m3Psi1915) in 23S rRNA.</text>
</comment>
<evidence type="ECO:0000256" key="5">
    <source>
        <dbReference type="HAMAP-Rule" id="MF_00658"/>
    </source>
</evidence>
<dbReference type="InterPro" id="IPR029026">
    <property type="entry name" value="tRNA_m1G_MTases_N"/>
</dbReference>
<name>A0A0X3AQ26_9FLAO</name>
<evidence type="ECO:0000313" key="6">
    <source>
        <dbReference type="EMBL" id="CVK16474.1"/>
    </source>
</evidence>
<gene>
    <name evidence="5" type="primary">rlmH</name>
    <name evidence="6" type="ORF">Ga0061079_10776</name>
</gene>
<keyword evidence="1 5" id="KW-0489">Methyltransferase</keyword>
<evidence type="ECO:0000313" key="7">
    <source>
        <dbReference type="Proteomes" id="UP000182761"/>
    </source>
</evidence>
<keyword evidence="3 5" id="KW-0949">S-adenosyl-L-methionine</keyword>
<accession>A0A0X3AQ26</accession>
<feature type="binding site" evidence="5">
    <location>
        <position position="73"/>
    </location>
    <ligand>
        <name>S-adenosyl-L-methionine</name>
        <dbReference type="ChEBI" id="CHEBI:59789"/>
    </ligand>
</feature>
<dbReference type="EMBL" id="FCOR01000007">
    <property type="protein sequence ID" value="CVK16474.1"/>
    <property type="molecule type" value="Genomic_DNA"/>
</dbReference>
<dbReference type="InterPro" id="IPR003742">
    <property type="entry name" value="RlmH-like"/>
</dbReference>
<reference evidence="6 7" key="1">
    <citation type="submission" date="2016-01" db="EMBL/GenBank/DDBJ databases">
        <authorList>
            <person name="McClelland M."/>
            <person name="Jain A."/>
            <person name="Saraogi P."/>
            <person name="Mendelson R."/>
            <person name="Westerman R."/>
            <person name="SanMiguel P."/>
            <person name="Csonka L."/>
        </authorList>
    </citation>
    <scope>NUCLEOTIDE SEQUENCE [LARGE SCALE GENOMIC DNA]</scope>
    <source>
        <strain evidence="6 7">R-53146</strain>
    </source>
</reference>
<dbReference type="AlphaFoldDB" id="A0A0X3AQ26"/>
<dbReference type="HAMAP" id="MF_00658">
    <property type="entry name" value="23SrRNA_methyltr_H"/>
    <property type="match status" value="1"/>
</dbReference>
<dbReference type="GO" id="GO:0070038">
    <property type="term" value="F:rRNA (pseudouridine-N3-)-methyltransferase activity"/>
    <property type="evidence" value="ECO:0007669"/>
    <property type="project" value="UniProtKB-UniRule"/>
</dbReference>
<dbReference type="Gene3D" id="3.40.1280.10">
    <property type="match status" value="1"/>
</dbReference>
<dbReference type="PIRSF" id="PIRSF004505">
    <property type="entry name" value="MT_bac"/>
    <property type="match status" value="1"/>
</dbReference>
<dbReference type="STRING" id="1586267.GCA_001418685_01327"/>
<dbReference type="CDD" id="cd18081">
    <property type="entry name" value="RlmH-like"/>
    <property type="match status" value="1"/>
</dbReference>
<dbReference type="OrthoDB" id="9806643at2"/>
<comment type="similarity">
    <text evidence="4 5">Belongs to the RNA methyltransferase RlmH family.</text>
</comment>
<dbReference type="EC" id="2.1.1.177" evidence="5"/>
<sequence length="157" mass="18110">MKITLLSIGKTNSKELVILMEDLEKRLPTFIKFERKELPDVKNSKNLSENELKNAEAECIIHHLASGDTLIILDEKGKEYTSTEFSCFLEKQMNNSVKHLVFCIGGAYGFSDKIYSLNPLKLALSKMTFTHQMVRLFFIEQLYRAFSILQGKPYHNE</sequence>
<evidence type="ECO:0000256" key="3">
    <source>
        <dbReference type="ARBA" id="ARBA00022691"/>
    </source>
</evidence>
<dbReference type="InterPro" id="IPR029028">
    <property type="entry name" value="Alpha/beta_knot_MTases"/>
</dbReference>
<feature type="binding site" evidence="5">
    <location>
        <begin position="124"/>
        <end position="129"/>
    </location>
    <ligand>
        <name>S-adenosyl-L-methionine</name>
        <dbReference type="ChEBI" id="CHEBI:59789"/>
    </ligand>
</feature>
<organism evidence="6 7">
    <name type="scientific">Apibacter mensalis</name>
    <dbReference type="NCBI Taxonomy" id="1586267"/>
    <lineage>
        <taxon>Bacteria</taxon>
        <taxon>Pseudomonadati</taxon>
        <taxon>Bacteroidota</taxon>
        <taxon>Flavobacteriia</taxon>
        <taxon>Flavobacteriales</taxon>
        <taxon>Weeksellaceae</taxon>
        <taxon>Apibacter</taxon>
    </lineage>
</organism>
<evidence type="ECO:0000256" key="1">
    <source>
        <dbReference type="ARBA" id="ARBA00022603"/>
    </source>
</evidence>
<proteinExistence type="inferred from homology"/>
<comment type="subunit">
    <text evidence="5">Homodimer.</text>
</comment>
<dbReference type="PANTHER" id="PTHR33603">
    <property type="entry name" value="METHYLTRANSFERASE"/>
    <property type="match status" value="1"/>
</dbReference>
<comment type="catalytic activity">
    <reaction evidence="5">
        <text>pseudouridine(1915) in 23S rRNA + S-adenosyl-L-methionine = N(3)-methylpseudouridine(1915) in 23S rRNA + S-adenosyl-L-homocysteine + H(+)</text>
        <dbReference type="Rhea" id="RHEA:42752"/>
        <dbReference type="Rhea" id="RHEA-COMP:10221"/>
        <dbReference type="Rhea" id="RHEA-COMP:10222"/>
        <dbReference type="ChEBI" id="CHEBI:15378"/>
        <dbReference type="ChEBI" id="CHEBI:57856"/>
        <dbReference type="ChEBI" id="CHEBI:59789"/>
        <dbReference type="ChEBI" id="CHEBI:65314"/>
        <dbReference type="ChEBI" id="CHEBI:74486"/>
        <dbReference type="EC" id="2.1.1.177"/>
    </reaction>
</comment>
<keyword evidence="7" id="KW-1185">Reference proteome</keyword>
<keyword evidence="2 5" id="KW-0808">Transferase</keyword>
<protein>
    <recommendedName>
        <fullName evidence="5">Ribosomal RNA large subunit methyltransferase H</fullName>
        <ecNumber evidence="5">2.1.1.177</ecNumber>
    </recommendedName>
    <alternativeName>
        <fullName evidence="5">23S rRNA (pseudouridine1915-N3)-methyltransferase</fullName>
    </alternativeName>
    <alternativeName>
        <fullName evidence="5">23S rRNA m3Psi1915 methyltransferase</fullName>
    </alternativeName>
    <alternativeName>
        <fullName evidence="5">rRNA (pseudouridine-N3-)-methyltransferase RlmH</fullName>
    </alternativeName>
</protein>
<dbReference type="RefSeq" id="WP_055425665.1">
    <property type="nucleotide sequence ID" value="NZ_FCOR01000007.1"/>
</dbReference>
<evidence type="ECO:0000256" key="4">
    <source>
        <dbReference type="ARBA" id="ARBA00038303"/>
    </source>
</evidence>
<comment type="subcellular location">
    <subcellularLocation>
        <location evidence="5">Cytoplasm</location>
    </subcellularLocation>
</comment>
<dbReference type="Pfam" id="PF02590">
    <property type="entry name" value="SPOUT_MTase"/>
    <property type="match status" value="1"/>
</dbReference>
<feature type="binding site" evidence="5">
    <location>
        <position position="105"/>
    </location>
    <ligand>
        <name>S-adenosyl-L-methionine</name>
        <dbReference type="ChEBI" id="CHEBI:59789"/>
    </ligand>
</feature>
<dbReference type="Proteomes" id="UP000182761">
    <property type="component" value="Unassembled WGS sequence"/>
</dbReference>
<keyword evidence="5" id="KW-0698">rRNA processing</keyword>